<name>A0ABD0JP27_9CAEN</name>
<dbReference type="AlphaFoldDB" id="A0ABD0JP27"/>
<evidence type="ECO:0000259" key="10">
    <source>
        <dbReference type="PROSITE" id="PS01033"/>
    </source>
</evidence>
<evidence type="ECO:0000256" key="2">
    <source>
        <dbReference type="ARBA" id="ARBA00022448"/>
    </source>
</evidence>
<dbReference type="InterPro" id="IPR009050">
    <property type="entry name" value="Globin-like_sf"/>
</dbReference>
<comment type="similarity">
    <text evidence="8">Belongs to the globin family.</text>
</comment>
<dbReference type="SUPFAM" id="SSF46458">
    <property type="entry name" value="Globin-like"/>
    <property type="match status" value="1"/>
</dbReference>
<dbReference type="PANTHER" id="PTHR46458:SF1">
    <property type="entry name" value="GEO09476P1"/>
    <property type="match status" value="1"/>
</dbReference>
<feature type="region of interest" description="Disordered" evidence="9">
    <location>
        <begin position="1"/>
        <end position="31"/>
    </location>
</feature>
<dbReference type="Gene3D" id="1.10.490.10">
    <property type="entry name" value="Globins"/>
    <property type="match status" value="1"/>
</dbReference>
<reference evidence="11 12" key="1">
    <citation type="journal article" date="2023" name="Sci. Data">
        <title>Genome assembly of the Korean intertidal mud-creeper Batillaria attramentaria.</title>
        <authorList>
            <person name="Patra A.K."/>
            <person name="Ho P.T."/>
            <person name="Jun S."/>
            <person name="Lee S.J."/>
            <person name="Kim Y."/>
            <person name="Won Y.J."/>
        </authorList>
    </citation>
    <scope>NUCLEOTIDE SEQUENCE [LARGE SCALE GENOMIC DNA]</scope>
    <source>
        <strain evidence="11">Wonlab-2016</strain>
    </source>
</reference>
<dbReference type="PROSITE" id="PS01033">
    <property type="entry name" value="GLOBIN"/>
    <property type="match status" value="1"/>
</dbReference>
<dbReference type="InterPro" id="IPR012292">
    <property type="entry name" value="Globin/Proto"/>
</dbReference>
<evidence type="ECO:0000256" key="9">
    <source>
        <dbReference type="SAM" id="MobiDB-lite"/>
    </source>
</evidence>
<dbReference type="Proteomes" id="UP001519460">
    <property type="component" value="Unassembled WGS sequence"/>
</dbReference>
<accession>A0ABD0JP27</accession>
<evidence type="ECO:0000256" key="8">
    <source>
        <dbReference type="RuleBase" id="RU000356"/>
    </source>
</evidence>
<feature type="non-terminal residue" evidence="11">
    <location>
        <position position="137"/>
    </location>
</feature>
<keyword evidence="6" id="KW-0408">Iron</keyword>
<protein>
    <recommendedName>
        <fullName evidence="1">Globin</fullName>
    </recommendedName>
    <alternativeName>
        <fullName evidence="7">Myoglobin</fullName>
    </alternativeName>
</protein>
<evidence type="ECO:0000256" key="5">
    <source>
        <dbReference type="ARBA" id="ARBA00022723"/>
    </source>
</evidence>
<keyword evidence="5" id="KW-0479">Metal-binding</keyword>
<dbReference type="GO" id="GO:0005344">
    <property type="term" value="F:oxygen carrier activity"/>
    <property type="evidence" value="ECO:0007669"/>
    <property type="project" value="UniProtKB-KW"/>
</dbReference>
<keyword evidence="12" id="KW-1185">Reference proteome</keyword>
<feature type="domain" description="Globin" evidence="10">
    <location>
        <begin position="32"/>
        <end position="137"/>
    </location>
</feature>
<evidence type="ECO:0000256" key="1">
    <source>
        <dbReference type="ARBA" id="ARBA00013895"/>
    </source>
</evidence>
<dbReference type="InterPro" id="IPR050532">
    <property type="entry name" value="Globin-like_OT"/>
</dbReference>
<evidence type="ECO:0000256" key="7">
    <source>
        <dbReference type="ARBA" id="ARBA00030087"/>
    </source>
</evidence>
<dbReference type="InterPro" id="IPR000971">
    <property type="entry name" value="Globin"/>
</dbReference>
<dbReference type="Pfam" id="PF00042">
    <property type="entry name" value="Globin"/>
    <property type="match status" value="1"/>
</dbReference>
<evidence type="ECO:0000313" key="11">
    <source>
        <dbReference type="EMBL" id="KAK7476544.1"/>
    </source>
</evidence>
<organism evidence="11 12">
    <name type="scientific">Batillaria attramentaria</name>
    <dbReference type="NCBI Taxonomy" id="370345"/>
    <lineage>
        <taxon>Eukaryota</taxon>
        <taxon>Metazoa</taxon>
        <taxon>Spiralia</taxon>
        <taxon>Lophotrochozoa</taxon>
        <taxon>Mollusca</taxon>
        <taxon>Gastropoda</taxon>
        <taxon>Caenogastropoda</taxon>
        <taxon>Sorbeoconcha</taxon>
        <taxon>Cerithioidea</taxon>
        <taxon>Batillariidae</taxon>
        <taxon>Batillaria</taxon>
    </lineage>
</organism>
<keyword evidence="2 8" id="KW-0813">Transport</keyword>
<dbReference type="GO" id="GO:0046872">
    <property type="term" value="F:metal ion binding"/>
    <property type="evidence" value="ECO:0007669"/>
    <property type="project" value="UniProtKB-KW"/>
</dbReference>
<keyword evidence="3 8" id="KW-0349">Heme</keyword>
<dbReference type="PANTHER" id="PTHR46458">
    <property type="entry name" value="BLR2807 PROTEIN"/>
    <property type="match status" value="1"/>
</dbReference>
<dbReference type="EMBL" id="JACVVK020000373">
    <property type="protein sequence ID" value="KAK7476544.1"/>
    <property type="molecule type" value="Genomic_DNA"/>
</dbReference>
<comment type="caution">
    <text evidence="11">The sequence shown here is derived from an EMBL/GenBank/DDBJ whole genome shotgun (WGS) entry which is preliminary data.</text>
</comment>
<evidence type="ECO:0000256" key="4">
    <source>
        <dbReference type="ARBA" id="ARBA00022621"/>
    </source>
</evidence>
<evidence type="ECO:0000313" key="12">
    <source>
        <dbReference type="Proteomes" id="UP001519460"/>
    </source>
</evidence>
<evidence type="ECO:0000256" key="6">
    <source>
        <dbReference type="ARBA" id="ARBA00023004"/>
    </source>
</evidence>
<evidence type="ECO:0000256" key="3">
    <source>
        <dbReference type="ARBA" id="ARBA00022617"/>
    </source>
</evidence>
<gene>
    <name evidence="11" type="ORF">BaRGS_00032224</name>
</gene>
<keyword evidence="4 8" id="KW-0561">Oxygen transport</keyword>
<sequence length="137" mass="15670">MGGQQSGCTRGKSYRESDFPGETDVVRVAPPELSPKQKQLLRNAWDRLERDIAQVGVITFVGMFKTHPQVQDYFLPFTGLSRTDEQYSVTLRSHALRVMATVEKCIHRLDEPDRMRNVLESLGARHTAYKAKIEYVD</sequence>
<proteinExistence type="inferred from homology"/>